<organism evidence="3 4">
    <name type="scientific">Mycena albidolilacea</name>
    <dbReference type="NCBI Taxonomy" id="1033008"/>
    <lineage>
        <taxon>Eukaryota</taxon>
        <taxon>Fungi</taxon>
        <taxon>Dikarya</taxon>
        <taxon>Basidiomycota</taxon>
        <taxon>Agaricomycotina</taxon>
        <taxon>Agaricomycetes</taxon>
        <taxon>Agaricomycetidae</taxon>
        <taxon>Agaricales</taxon>
        <taxon>Marasmiineae</taxon>
        <taxon>Mycenaceae</taxon>
        <taxon>Mycena</taxon>
    </lineage>
</organism>
<feature type="compositionally biased region" description="Basic residues" evidence="1">
    <location>
        <begin position="439"/>
        <end position="452"/>
    </location>
</feature>
<evidence type="ECO:0000256" key="2">
    <source>
        <dbReference type="SAM" id="Phobius"/>
    </source>
</evidence>
<feature type="transmembrane region" description="Helical" evidence="2">
    <location>
        <begin position="532"/>
        <end position="552"/>
    </location>
</feature>
<evidence type="ECO:0008006" key="5">
    <source>
        <dbReference type="Google" id="ProtNLM"/>
    </source>
</evidence>
<feature type="transmembrane region" description="Helical" evidence="2">
    <location>
        <begin position="347"/>
        <end position="371"/>
    </location>
</feature>
<feature type="region of interest" description="Disordered" evidence="1">
    <location>
        <begin position="93"/>
        <end position="259"/>
    </location>
</feature>
<proteinExistence type="predicted"/>
<feature type="region of interest" description="Disordered" evidence="1">
    <location>
        <begin position="1"/>
        <end position="77"/>
    </location>
</feature>
<accession>A0AAD6ZYH2</accession>
<sequence>MYSDPHLDAPPPQSQFRRPWSPDPFDPLPSNSRNQRQFHDPYYANQYPAQPDYQPDYGYDYPEYGATTRGRREASEVSVEALDLADYAMTLRPHQGRQYQGQYTRDMYPPSPPANRPLARPPSVVSRMDTLSSNTHSSPRRTPRRPFSLPPPSVQSHSSRTSHPRSAQNHNYHQNSPRSSRQPARGDPEIDITHFPAFSRDWYQPKPSPASPPDIYTSLPPSTWNTKRGSPRGSPFDPGNTLRSDAFPPSSDTLYDPYAHPSSSLGFDSSRDLLPWSSEPPDYGPGIDDSLKEERIRMLEREFGPNAKGNGPSTAANGEFVDENGKPLVGTVDAKGNLVTKGPRKRLALRTIQILLSLAASIPAIYAALVIKPADKPPPSGTVAAYILYVFSVLTVLLLLYLFAIRPCCGRRKRRSGVGGNPMANGMMVLPVSGLPGGKKAKKPKGGKKGKKGKEGMPGDVQVNLIVDPNAFGRPNDDDDDDTDEDEEGSFPGSFDPEAARRKRKRAKRRSVFAGLAMEEDWKRARSWAKKITAVDVLGIILWGAVFIFIVIGKRCPSGGFEGWCNAYNVSSAAACLLCVSFCVGTFFDVQDLSSSKASPRTRT</sequence>
<protein>
    <recommendedName>
        <fullName evidence="5">Transmembrane protein</fullName>
    </recommendedName>
</protein>
<feature type="transmembrane region" description="Helical" evidence="2">
    <location>
        <begin position="572"/>
        <end position="590"/>
    </location>
</feature>
<keyword evidence="4" id="KW-1185">Reference proteome</keyword>
<dbReference type="AlphaFoldDB" id="A0AAD6ZYH2"/>
<evidence type="ECO:0000313" key="3">
    <source>
        <dbReference type="EMBL" id="KAJ7343330.1"/>
    </source>
</evidence>
<feature type="compositionally biased region" description="Polar residues" evidence="1">
    <location>
        <begin position="219"/>
        <end position="228"/>
    </location>
</feature>
<feature type="transmembrane region" description="Helical" evidence="2">
    <location>
        <begin position="383"/>
        <end position="405"/>
    </location>
</feature>
<feature type="compositionally biased region" description="Polar residues" evidence="1">
    <location>
        <begin position="154"/>
        <end position="182"/>
    </location>
</feature>
<feature type="compositionally biased region" description="Acidic residues" evidence="1">
    <location>
        <begin position="477"/>
        <end position="489"/>
    </location>
</feature>
<keyword evidence="2" id="KW-0812">Transmembrane</keyword>
<dbReference type="EMBL" id="JARIHO010000023">
    <property type="protein sequence ID" value="KAJ7343330.1"/>
    <property type="molecule type" value="Genomic_DNA"/>
</dbReference>
<gene>
    <name evidence="3" type="ORF">DFH08DRAFT_924942</name>
</gene>
<keyword evidence="2" id="KW-0472">Membrane</keyword>
<reference evidence="3" key="1">
    <citation type="submission" date="2023-03" db="EMBL/GenBank/DDBJ databases">
        <title>Massive genome expansion in bonnet fungi (Mycena s.s.) driven by repeated elements and novel gene families across ecological guilds.</title>
        <authorList>
            <consortium name="Lawrence Berkeley National Laboratory"/>
            <person name="Harder C.B."/>
            <person name="Miyauchi S."/>
            <person name="Viragh M."/>
            <person name="Kuo A."/>
            <person name="Thoen E."/>
            <person name="Andreopoulos B."/>
            <person name="Lu D."/>
            <person name="Skrede I."/>
            <person name="Drula E."/>
            <person name="Henrissat B."/>
            <person name="Morin E."/>
            <person name="Kohler A."/>
            <person name="Barry K."/>
            <person name="LaButti K."/>
            <person name="Morin E."/>
            <person name="Salamov A."/>
            <person name="Lipzen A."/>
            <person name="Mereny Z."/>
            <person name="Hegedus B."/>
            <person name="Baldrian P."/>
            <person name="Stursova M."/>
            <person name="Weitz H."/>
            <person name="Taylor A."/>
            <person name="Grigoriev I.V."/>
            <person name="Nagy L.G."/>
            <person name="Martin F."/>
            <person name="Kauserud H."/>
        </authorList>
    </citation>
    <scope>NUCLEOTIDE SEQUENCE</scope>
    <source>
        <strain evidence="3">CBHHK002</strain>
    </source>
</reference>
<comment type="caution">
    <text evidence="3">The sequence shown here is derived from an EMBL/GenBank/DDBJ whole genome shotgun (WGS) entry which is preliminary data.</text>
</comment>
<keyword evidence="2" id="KW-1133">Transmembrane helix</keyword>
<evidence type="ECO:0000313" key="4">
    <source>
        <dbReference type="Proteomes" id="UP001218218"/>
    </source>
</evidence>
<evidence type="ECO:0000256" key="1">
    <source>
        <dbReference type="SAM" id="MobiDB-lite"/>
    </source>
</evidence>
<dbReference type="Proteomes" id="UP001218218">
    <property type="component" value="Unassembled WGS sequence"/>
</dbReference>
<name>A0AAD6ZYH2_9AGAR</name>
<feature type="region of interest" description="Disordered" evidence="1">
    <location>
        <begin position="429"/>
        <end position="503"/>
    </location>
</feature>
<feature type="compositionally biased region" description="Low complexity" evidence="1">
    <location>
        <begin position="41"/>
        <end position="66"/>
    </location>
</feature>